<sequence length="139" mass="15502">MTKQFWINLPVKNVNVSKEFFSKLGFRFNSQFGNGPNSAAMQVGEKDVTVMLFDESTFKGFVENCGLADTAKGVEVLLSIDAESKEEVDELAQKAIEAGGKSNHKPREMDGWMYGCLFTDPDGHSWNVLHMDMSKMPGR</sequence>
<dbReference type="GeneID" id="91137381"/>
<dbReference type="InterPro" id="IPR004360">
    <property type="entry name" value="Glyas_Fos-R_dOase_dom"/>
</dbReference>
<reference evidence="3" key="1">
    <citation type="submission" date="2016-10" db="EMBL/GenBank/DDBJ databases">
        <authorList>
            <person name="Varghese N."/>
            <person name="Submissions S."/>
        </authorList>
    </citation>
    <scope>NUCLEOTIDE SEQUENCE [LARGE SCALE GENOMIC DNA]</scope>
    <source>
        <strain evidence="3">Gh-67</strain>
    </source>
</reference>
<dbReference type="SUPFAM" id="SSF54593">
    <property type="entry name" value="Glyoxalase/Bleomycin resistance protein/Dihydroxybiphenyl dioxygenase"/>
    <property type="match status" value="1"/>
</dbReference>
<dbReference type="PANTHER" id="PTHR36503:SF2">
    <property type="entry name" value="BLR2408 PROTEIN"/>
    <property type="match status" value="1"/>
</dbReference>
<dbReference type="Gene3D" id="3.10.180.10">
    <property type="entry name" value="2,3-Dihydroxybiphenyl 1,2-Dioxygenase, domain 1"/>
    <property type="match status" value="1"/>
</dbReference>
<dbReference type="EMBL" id="FNCG01000001">
    <property type="protein sequence ID" value="SDF85784.1"/>
    <property type="molecule type" value="Genomic_DNA"/>
</dbReference>
<dbReference type="Proteomes" id="UP000199705">
    <property type="component" value="Unassembled WGS sequence"/>
</dbReference>
<evidence type="ECO:0000259" key="1">
    <source>
        <dbReference type="Pfam" id="PF00903"/>
    </source>
</evidence>
<dbReference type="Pfam" id="PF00903">
    <property type="entry name" value="Glyoxalase"/>
    <property type="match status" value="1"/>
</dbReference>
<dbReference type="OrthoDB" id="9798430at2"/>
<evidence type="ECO:0000313" key="3">
    <source>
        <dbReference type="Proteomes" id="UP000199705"/>
    </source>
</evidence>
<name>A0A1G7PI67_9SPHI</name>
<feature type="domain" description="Glyoxalase/fosfomycin resistance/dioxygenase" evidence="1">
    <location>
        <begin position="6"/>
        <end position="127"/>
    </location>
</feature>
<accession>A0A1G7PI67</accession>
<dbReference type="STRING" id="551996.SAMN05192573_101563"/>
<gene>
    <name evidence="2" type="ORF">SAMN05192573_101563</name>
</gene>
<protein>
    <recommendedName>
        <fullName evidence="1">Glyoxalase/fosfomycin resistance/dioxygenase domain-containing protein</fullName>
    </recommendedName>
</protein>
<dbReference type="AlphaFoldDB" id="A0A1G7PI67"/>
<proteinExistence type="predicted"/>
<dbReference type="PANTHER" id="PTHR36503">
    <property type="entry name" value="BLR2520 PROTEIN"/>
    <property type="match status" value="1"/>
</dbReference>
<dbReference type="InterPro" id="IPR029068">
    <property type="entry name" value="Glyas_Bleomycin-R_OHBP_Dase"/>
</dbReference>
<evidence type="ECO:0000313" key="2">
    <source>
        <dbReference type="EMBL" id="SDF85784.1"/>
    </source>
</evidence>
<keyword evidence="3" id="KW-1185">Reference proteome</keyword>
<dbReference type="RefSeq" id="WP_090527313.1">
    <property type="nucleotide sequence ID" value="NZ_CP071878.2"/>
</dbReference>
<organism evidence="2 3">
    <name type="scientific">Mucilaginibacter gossypii</name>
    <dbReference type="NCBI Taxonomy" id="551996"/>
    <lineage>
        <taxon>Bacteria</taxon>
        <taxon>Pseudomonadati</taxon>
        <taxon>Bacteroidota</taxon>
        <taxon>Sphingobacteriia</taxon>
        <taxon>Sphingobacteriales</taxon>
        <taxon>Sphingobacteriaceae</taxon>
        <taxon>Mucilaginibacter</taxon>
    </lineage>
</organism>